<dbReference type="RefSeq" id="WP_317903707.1">
    <property type="nucleotide sequence ID" value="NZ_JAIRBC010000036.1"/>
</dbReference>
<feature type="chain" id="PRO_5042286924" evidence="1">
    <location>
        <begin position="26"/>
        <end position="960"/>
    </location>
</feature>
<evidence type="ECO:0000313" key="4">
    <source>
        <dbReference type="Proteomes" id="UP001200642"/>
    </source>
</evidence>
<gene>
    <name evidence="3" type="ORF">K8352_17555</name>
</gene>
<dbReference type="InterPro" id="IPR007863">
    <property type="entry name" value="Peptidase_M16_C"/>
</dbReference>
<organism evidence="3 4">
    <name type="scientific">Cerina litoralis</name>
    <dbReference type="NCBI Taxonomy" id="2874477"/>
    <lineage>
        <taxon>Bacteria</taxon>
        <taxon>Pseudomonadati</taxon>
        <taxon>Bacteroidota</taxon>
        <taxon>Flavobacteriia</taxon>
        <taxon>Flavobacteriales</taxon>
        <taxon>Flavobacteriaceae</taxon>
        <taxon>Cerina</taxon>
    </lineage>
</organism>
<dbReference type="SUPFAM" id="SSF63411">
    <property type="entry name" value="LuxS/MPP-like metallohydrolase"/>
    <property type="match status" value="4"/>
</dbReference>
<reference evidence="3" key="1">
    <citation type="submission" date="2023-02" db="EMBL/GenBank/DDBJ databases">
        <title>Genome of Flavobacteriaceae gen. nov. sp. strain F89.</title>
        <authorList>
            <person name="Wang Y."/>
        </authorList>
    </citation>
    <scope>NUCLEOTIDE SEQUENCE</scope>
    <source>
        <strain evidence="3">F89</strain>
    </source>
</reference>
<dbReference type="AlphaFoldDB" id="A0AAE3JUN4"/>
<evidence type="ECO:0000259" key="2">
    <source>
        <dbReference type="Pfam" id="PF05193"/>
    </source>
</evidence>
<feature type="domain" description="Peptidase M16 C-terminal" evidence="2">
    <location>
        <begin position="211"/>
        <end position="397"/>
    </location>
</feature>
<proteinExistence type="predicted"/>
<comment type="caution">
    <text evidence="3">The sequence shown here is derived from an EMBL/GenBank/DDBJ whole genome shotgun (WGS) entry which is preliminary data.</text>
</comment>
<protein>
    <submittedName>
        <fullName evidence="3">Insulinase family protein</fullName>
    </submittedName>
</protein>
<accession>A0AAE3JUN4</accession>
<keyword evidence="1" id="KW-0732">Signal</keyword>
<feature type="domain" description="Peptidase M16 C-terminal" evidence="2">
    <location>
        <begin position="705"/>
        <end position="885"/>
    </location>
</feature>
<keyword evidence="4" id="KW-1185">Reference proteome</keyword>
<sequence>MKKIVKNFMFLTCAVFLMNFTVINAQSGNSNIPLPLDSSIKYGRLSNGFTYYIKHIESPSKKLKMRLYVKVGYYSQESDQMDFAHALEHLAFKTAKDFPVNLLDDPVLLSRLGVAKDDVFGQTSTLYTWYSFDIPFEREDAFDTALLWFYDILDLKLNSDVVNKEKGPLKQELVFRQGDDLRGYFTKTKLESIIFPCRQDYTNFFELNKNFSPRELIQFYKEWYHPERMALVIVGDTTNIDGIEGRIKSRFSSLTSQGKFKSASHCINKYLNSRDRFVVLERPTSKGIPHENSVEMFLYMRDKETVSLCESLEGLKREVLWDVLTRMINQRFQEVSNNYNSSFSAYVSPPLFDWPAYQIKVSADTGKEKVALKKVVKVLKQAREFGFDQKEFEKFKNEKLKALQHTDTTNPGYWLEKIQNHIGYGAALPSHLNRDLSQWLGDLSLAEFNAFSEKYVSEIPNDIGIIAPSGHESSSYTQEQFRSYIHQIANAGVSAYIVPEVPEYLLSSKEVANLQLNGYLNKGPVKNGVRELVLANGVKVLLQPLEPTVKGRRVMLHGFSSYGASCFPQEDYFSAVNAPSIVLNAGVGEMDKFTLDRFLANTSFWQGVKPYIKYNESGIKGEASLKDFEELLQLVYLYFTQPRNDHRAFADWQTMEKKRYFNPGYSLIQEDFNVAMNESIRDSSKTPLGTKRYQGLKLTDMQVAYKIYRQLYGNASDFTFLFTGGFSAEEVIPLLQKYLGNLPDRSNGFLCSKKKKKEKKLLEGPLYIQFSTEDFGASYNMKSVRYSLRFVTEADDPANWKEHIKMDILGTLMDSKIHELRFNEEASLYDMRAMAKFNKESMNYDFQMQLDCVPEELEGLRKKCKEMVSEIKKDGFSQQRFNEVIQHRILPKYSAERQSLNKVQSKTYNHYRYKVPWVSTSEIEYYIKSLVPKDIQKTAQKYLKDKNLTEFSFGDDIRLP</sequence>
<dbReference type="InterPro" id="IPR050626">
    <property type="entry name" value="Peptidase_M16"/>
</dbReference>
<feature type="signal peptide" evidence="1">
    <location>
        <begin position="1"/>
        <end position="25"/>
    </location>
</feature>
<dbReference type="InterPro" id="IPR011249">
    <property type="entry name" value="Metalloenz_LuxS/M16"/>
</dbReference>
<dbReference type="Pfam" id="PF05193">
    <property type="entry name" value="Peptidase_M16_C"/>
    <property type="match status" value="2"/>
</dbReference>
<dbReference type="Proteomes" id="UP001200642">
    <property type="component" value="Unassembled WGS sequence"/>
</dbReference>
<dbReference type="EMBL" id="JAIRBC010000036">
    <property type="protein sequence ID" value="MCG2462572.1"/>
    <property type="molecule type" value="Genomic_DNA"/>
</dbReference>
<name>A0AAE3JUN4_9FLAO</name>
<dbReference type="GO" id="GO:0046872">
    <property type="term" value="F:metal ion binding"/>
    <property type="evidence" value="ECO:0007669"/>
    <property type="project" value="InterPro"/>
</dbReference>
<evidence type="ECO:0000313" key="3">
    <source>
        <dbReference type="EMBL" id="MCG2462572.1"/>
    </source>
</evidence>
<dbReference type="PANTHER" id="PTHR43690:SF17">
    <property type="entry name" value="PROTEIN YHJJ"/>
    <property type="match status" value="1"/>
</dbReference>
<dbReference type="Gene3D" id="3.30.830.10">
    <property type="entry name" value="Metalloenzyme, LuxS/M16 peptidase-like"/>
    <property type="match status" value="4"/>
</dbReference>
<dbReference type="PANTHER" id="PTHR43690">
    <property type="entry name" value="NARDILYSIN"/>
    <property type="match status" value="1"/>
</dbReference>
<evidence type="ECO:0000256" key="1">
    <source>
        <dbReference type="SAM" id="SignalP"/>
    </source>
</evidence>